<dbReference type="InterPro" id="IPR003018">
    <property type="entry name" value="GAF"/>
</dbReference>
<dbReference type="InterPro" id="IPR036866">
    <property type="entry name" value="RibonucZ/Hydroxyglut_hydro"/>
</dbReference>
<evidence type="ECO:0000256" key="4">
    <source>
        <dbReference type="SAM" id="MobiDB-lite"/>
    </source>
</evidence>
<dbReference type="InterPro" id="IPR001279">
    <property type="entry name" value="Metallo-B-lactamas"/>
</dbReference>
<feature type="domain" description="Response regulatory" evidence="5">
    <location>
        <begin position="423"/>
        <end position="553"/>
    </location>
</feature>
<name>A0ABD3LWT8_9STRA</name>
<dbReference type="Gene3D" id="3.30.450.40">
    <property type="match status" value="1"/>
</dbReference>
<evidence type="ECO:0000256" key="1">
    <source>
        <dbReference type="ARBA" id="ARBA00022679"/>
    </source>
</evidence>
<dbReference type="Gene3D" id="3.60.15.10">
    <property type="entry name" value="Ribonuclease Z/Hydroxyacylglutathione hydrolase-like"/>
    <property type="match status" value="1"/>
</dbReference>
<dbReference type="CDD" id="cd07715">
    <property type="entry name" value="TaR3-like_MBL-fold"/>
    <property type="match status" value="1"/>
</dbReference>
<dbReference type="PROSITE" id="PS50110">
    <property type="entry name" value="RESPONSE_REGULATORY"/>
    <property type="match status" value="1"/>
</dbReference>
<dbReference type="InterPro" id="IPR029016">
    <property type="entry name" value="GAF-like_dom_sf"/>
</dbReference>
<evidence type="ECO:0000256" key="3">
    <source>
        <dbReference type="PROSITE-ProRule" id="PRU00169"/>
    </source>
</evidence>
<dbReference type="Pfam" id="PF01590">
    <property type="entry name" value="GAF"/>
    <property type="match status" value="1"/>
</dbReference>
<sequence>MKIQIWGCRGSIPRPNPEMARYGGNTPCIEVVTSGARCNKLHECNGNCAIGGEGNDHGNNDGHRIILDLGSGAFDLGHKILGEMFQKKHKLDKMHSESNDNSSSPVTPQPKFGGSILITHTHWDHIQGLPFFLPLYLPQFEWTIYGPRGVGKSIQETLSGQMQYDYFPVRLGDMKSNTIYLGLSEDVRKGFWLGDEGASTSIKVTTKFLNHSVLTLGYKLEEFARVPPSDGSTSVCRLERGVSLAYITDHEPFDHALANGGIVDSCLKADCHHLTADQSHAQFLKDIDIVIHDCQYMFSEYNPELGTKSKENWGHSTVEYVVEVAYYANVKQLLLFHHDPQRNDDQMDDLLQFARHRAEELEKKFGYLLGRTPMKVDAAREGDVYELDPFVFIDPEYSDIQKRRISCLSIESDQYTTTPCELTVLLGFDETEAEPICNELLSSGLVFEVKVLRNSTDILQYAKDTHPFLIVLDEHLIGSTGIDVCKEIRTTMGDWGRDVSILIIGAPGSGELVDTVGSTEESNEQTLEWLNVDDFIHGPVSLAYLITRIQVSLLRMPLRWQRAPLPSYELQRLLTVQSTGLLDSPPEERFDRITRLCSAMFDVPISTLSLMDYDRAYIKSQVGVPGGITETPRDVTFCSHTILGDSIMVVADALQDERFADNPIVGGPPFVRFYAGYPIRVIPPGKKDKVAIGTLCVIDYKPRDFNDGELQALKDFGAMVESETELILSKK</sequence>
<dbReference type="SUPFAM" id="SSF55781">
    <property type="entry name" value="GAF domain-like"/>
    <property type="match status" value="1"/>
</dbReference>
<evidence type="ECO:0000256" key="2">
    <source>
        <dbReference type="ARBA" id="ARBA00022777"/>
    </source>
</evidence>
<dbReference type="InterPro" id="IPR011006">
    <property type="entry name" value="CheY-like_superfamily"/>
</dbReference>
<dbReference type="AlphaFoldDB" id="A0ABD3LWT8"/>
<proteinExistence type="predicted"/>
<dbReference type="PANTHER" id="PTHR43102">
    <property type="entry name" value="SLR1143 PROTEIN"/>
    <property type="match status" value="1"/>
</dbReference>
<accession>A0ABD3LWT8</accession>
<evidence type="ECO:0000259" key="5">
    <source>
        <dbReference type="PROSITE" id="PS50110"/>
    </source>
</evidence>
<feature type="modified residue" description="4-aspartylphosphate" evidence="3">
    <location>
        <position position="473"/>
    </location>
</feature>
<evidence type="ECO:0000313" key="6">
    <source>
        <dbReference type="EMBL" id="KAL3756189.1"/>
    </source>
</evidence>
<dbReference type="EMBL" id="JALLBG020000312">
    <property type="protein sequence ID" value="KAL3756189.1"/>
    <property type="molecule type" value="Genomic_DNA"/>
</dbReference>
<keyword evidence="2" id="KW-0418">Kinase</keyword>
<organism evidence="6 7">
    <name type="scientific">Discostella pseudostelligera</name>
    <dbReference type="NCBI Taxonomy" id="259834"/>
    <lineage>
        <taxon>Eukaryota</taxon>
        <taxon>Sar</taxon>
        <taxon>Stramenopiles</taxon>
        <taxon>Ochrophyta</taxon>
        <taxon>Bacillariophyta</taxon>
        <taxon>Coscinodiscophyceae</taxon>
        <taxon>Thalassiosirophycidae</taxon>
        <taxon>Stephanodiscales</taxon>
        <taxon>Stephanodiscaceae</taxon>
        <taxon>Discostella</taxon>
    </lineage>
</organism>
<dbReference type="SUPFAM" id="SSF52172">
    <property type="entry name" value="CheY-like"/>
    <property type="match status" value="1"/>
</dbReference>
<comment type="caution">
    <text evidence="6">The sequence shown here is derived from an EMBL/GenBank/DDBJ whole genome shotgun (WGS) entry which is preliminary data.</text>
</comment>
<dbReference type="Pfam" id="PF12706">
    <property type="entry name" value="Lactamase_B_2"/>
    <property type="match status" value="1"/>
</dbReference>
<dbReference type="Proteomes" id="UP001530293">
    <property type="component" value="Unassembled WGS sequence"/>
</dbReference>
<feature type="region of interest" description="Disordered" evidence="4">
    <location>
        <begin position="91"/>
        <end position="111"/>
    </location>
</feature>
<dbReference type="PANTHER" id="PTHR43102:SF2">
    <property type="entry name" value="GAF DOMAIN-CONTAINING PROTEIN"/>
    <property type="match status" value="1"/>
</dbReference>
<keyword evidence="7" id="KW-1185">Reference proteome</keyword>
<keyword evidence="1" id="KW-0808">Transferase</keyword>
<protein>
    <recommendedName>
        <fullName evidence="5">Response regulatory domain-containing protein</fullName>
    </recommendedName>
</protein>
<dbReference type="SUPFAM" id="SSF56281">
    <property type="entry name" value="Metallo-hydrolase/oxidoreductase"/>
    <property type="match status" value="1"/>
</dbReference>
<dbReference type="InterPro" id="IPR001789">
    <property type="entry name" value="Sig_transdc_resp-reg_receiver"/>
</dbReference>
<reference evidence="6 7" key="1">
    <citation type="submission" date="2024-10" db="EMBL/GenBank/DDBJ databases">
        <title>Updated reference genomes for cyclostephanoid diatoms.</title>
        <authorList>
            <person name="Roberts W.R."/>
            <person name="Alverson A.J."/>
        </authorList>
    </citation>
    <scope>NUCLEOTIDE SEQUENCE [LARGE SCALE GENOMIC DNA]</scope>
    <source>
        <strain evidence="6 7">AJA232-27</strain>
    </source>
</reference>
<dbReference type="Gene3D" id="3.40.50.2300">
    <property type="match status" value="1"/>
</dbReference>
<dbReference type="SMART" id="SM00065">
    <property type="entry name" value="GAF"/>
    <property type="match status" value="1"/>
</dbReference>
<gene>
    <name evidence="6" type="ORF">ACHAWU_007140</name>
</gene>
<dbReference type="GO" id="GO:0016301">
    <property type="term" value="F:kinase activity"/>
    <property type="evidence" value="ECO:0007669"/>
    <property type="project" value="UniProtKB-KW"/>
</dbReference>
<keyword evidence="3" id="KW-0597">Phosphoprotein</keyword>
<evidence type="ECO:0000313" key="7">
    <source>
        <dbReference type="Proteomes" id="UP001530293"/>
    </source>
</evidence>